<dbReference type="PROSITE" id="PS50084">
    <property type="entry name" value="KH_TYPE_1"/>
    <property type="match status" value="1"/>
</dbReference>
<dbReference type="STRING" id="166423.A0A0N0U596"/>
<evidence type="ECO:0000259" key="3">
    <source>
        <dbReference type="Pfam" id="PF00013"/>
    </source>
</evidence>
<evidence type="ECO:0000313" key="4">
    <source>
        <dbReference type="EMBL" id="KOX74308.1"/>
    </source>
</evidence>
<protein>
    <submittedName>
        <fullName evidence="4">Heterogeneous nuclear ribonucleoprotein K</fullName>
    </submittedName>
</protein>
<evidence type="ECO:0000256" key="1">
    <source>
        <dbReference type="PROSITE-ProRule" id="PRU00117"/>
    </source>
</evidence>
<sequence>MSNLVDDLCPGPAPTLALPPWCCPAVALPLPCPERRTLTRSANGPPYQQSTTTTNQPPMNQPPTTTARQYKASIIVPDCPGPERITSTYSLHHRPKVLTISSDLPTVLQVLNEVVPNLEENGSRHGSDEIDVRMLVHQSQAGCIIGKGGLKIKELREDFNNSSDKLRSSFNCNNVRCIPDFPAACFVSAADHASPKPMYGTLQNSQVP</sequence>
<feature type="region of interest" description="Disordered" evidence="2">
    <location>
        <begin position="37"/>
        <end position="65"/>
    </location>
</feature>
<dbReference type="Proteomes" id="UP000053105">
    <property type="component" value="Unassembled WGS sequence"/>
</dbReference>
<dbReference type="GO" id="GO:0010468">
    <property type="term" value="P:regulation of gene expression"/>
    <property type="evidence" value="ECO:0007669"/>
    <property type="project" value="UniProtKB-ARBA"/>
</dbReference>
<keyword evidence="4" id="KW-0687">Ribonucleoprotein</keyword>
<reference evidence="4 5" key="1">
    <citation type="submission" date="2015-07" db="EMBL/GenBank/DDBJ databases">
        <title>The genome of Melipona quadrifasciata.</title>
        <authorList>
            <person name="Pan H."/>
            <person name="Kapheim K."/>
        </authorList>
    </citation>
    <scope>NUCLEOTIDE SEQUENCE [LARGE SCALE GENOMIC DNA]</scope>
    <source>
        <strain evidence="4">0111107301</strain>
        <tissue evidence="4">Whole body</tissue>
    </source>
</reference>
<proteinExistence type="predicted"/>
<dbReference type="GO" id="GO:1990904">
    <property type="term" value="C:ribonucleoprotein complex"/>
    <property type="evidence" value="ECO:0007669"/>
    <property type="project" value="UniProtKB-KW"/>
</dbReference>
<dbReference type="InterPro" id="IPR036612">
    <property type="entry name" value="KH_dom_type_1_sf"/>
</dbReference>
<keyword evidence="5" id="KW-1185">Reference proteome</keyword>
<accession>A0A0N0U596</accession>
<dbReference type="EMBL" id="KQ435792">
    <property type="protein sequence ID" value="KOX74308.1"/>
    <property type="molecule type" value="Genomic_DNA"/>
</dbReference>
<dbReference type="AlphaFoldDB" id="A0A0N0U596"/>
<gene>
    <name evidence="4" type="ORF">WN51_00652</name>
</gene>
<feature type="compositionally biased region" description="Low complexity" evidence="2">
    <location>
        <begin position="45"/>
        <end position="65"/>
    </location>
</feature>
<evidence type="ECO:0000256" key="2">
    <source>
        <dbReference type="SAM" id="MobiDB-lite"/>
    </source>
</evidence>
<dbReference type="Gene3D" id="3.30.310.210">
    <property type="match status" value="1"/>
</dbReference>
<dbReference type="OrthoDB" id="1937934at2759"/>
<organism evidence="4 5">
    <name type="scientific">Melipona quadrifasciata</name>
    <dbReference type="NCBI Taxonomy" id="166423"/>
    <lineage>
        <taxon>Eukaryota</taxon>
        <taxon>Metazoa</taxon>
        <taxon>Ecdysozoa</taxon>
        <taxon>Arthropoda</taxon>
        <taxon>Hexapoda</taxon>
        <taxon>Insecta</taxon>
        <taxon>Pterygota</taxon>
        <taxon>Neoptera</taxon>
        <taxon>Endopterygota</taxon>
        <taxon>Hymenoptera</taxon>
        <taxon>Apocrita</taxon>
        <taxon>Aculeata</taxon>
        <taxon>Apoidea</taxon>
        <taxon>Anthophila</taxon>
        <taxon>Apidae</taxon>
        <taxon>Melipona</taxon>
    </lineage>
</organism>
<dbReference type="Pfam" id="PF00013">
    <property type="entry name" value="KH_1"/>
    <property type="match status" value="1"/>
</dbReference>
<name>A0A0N0U596_9HYME</name>
<dbReference type="InterPro" id="IPR004088">
    <property type="entry name" value="KH_dom_type_1"/>
</dbReference>
<evidence type="ECO:0000313" key="5">
    <source>
        <dbReference type="Proteomes" id="UP000053105"/>
    </source>
</evidence>
<keyword evidence="1" id="KW-0694">RNA-binding</keyword>
<dbReference type="SUPFAM" id="SSF54791">
    <property type="entry name" value="Eukaryotic type KH-domain (KH-domain type I)"/>
    <property type="match status" value="1"/>
</dbReference>
<dbReference type="GO" id="GO:0003723">
    <property type="term" value="F:RNA binding"/>
    <property type="evidence" value="ECO:0007669"/>
    <property type="project" value="UniProtKB-UniRule"/>
</dbReference>
<feature type="domain" description="K Homology" evidence="3">
    <location>
        <begin position="132"/>
        <end position="159"/>
    </location>
</feature>